<dbReference type="Proteomes" id="UP001304429">
    <property type="component" value="Chromosome"/>
</dbReference>
<dbReference type="AlphaFoldDB" id="A0AAX4FLS3"/>
<dbReference type="RefSeq" id="WP_146200105.1">
    <property type="nucleotide sequence ID" value="NZ_CP137532.1"/>
</dbReference>
<accession>A0AAX4FLS3</accession>
<evidence type="ECO:0000313" key="2">
    <source>
        <dbReference type="Proteomes" id="UP001304429"/>
    </source>
</evidence>
<dbReference type="EMBL" id="CP137539">
    <property type="protein sequence ID" value="WOP57598.1"/>
    <property type="molecule type" value="Genomic_DNA"/>
</dbReference>
<sequence>MDTLTKEEVVSAKRGVIVVRYTVCDSYGEPVPHFIQPYGRFIVIDTNGPPQVLAQTDSLDEAWGFVNERADLVPAQQPLPKEFLSKAFAPGVAGDPPIGDLHGSIDIVGQDGEPTKDQFENRWVAASEHGDGKDMTGLTILAGYPSLKSLNEALAASTSASLAKPHESRYRRS</sequence>
<reference evidence="1" key="1">
    <citation type="submission" date="2023-10" db="EMBL/GenBank/DDBJ databases">
        <title>Comparative Genomic Analysis of Tomato Bacterial Spot Xanthomonads Reveals A New Lineage of Xanthomonas euvesicatoria.</title>
        <authorList>
            <person name="Huang C.-J."/>
            <person name="Wu T.-L."/>
            <person name="Wu Y.-L."/>
            <person name="Wang R.-S."/>
            <person name="Lin Y.-C."/>
        </authorList>
    </citation>
    <scope>NUCLEOTIDE SEQUENCE</scope>
    <source>
        <strain evidence="1">T0319-01</strain>
    </source>
</reference>
<proteinExistence type="predicted"/>
<name>A0AAX4FLS3_XANEU</name>
<protein>
    <submittedName>
        <fullName evidence="1">Uncharacterized protein</fullName>
    </submittedName>
</protein>
<gene>
    <name evidence="1" type="ORF">R5577_05465</name>
</gene>
<organism evidence="1 2">
    <name type="scientific">Xanthomonas euvesicatoria</name>
    <dbReference type="NCBI Taxonomy" id="456327"/>
    <lineage>
        <taxon>Bacteria</taxon>
        <taxon>Pseudomonadati</taxon>
        <taxon>Pseudomonadota</taxon>
        <taxon>Gammaproteobacteria</taxon>
        <taxon>Lysobacterales</taxon>
        <taxon>Lysobacteraceae</taxon>
        <taxon>Xanthomonas</taxon>
    </lineage>
</organism>
<evidence type="ECO:0000313" key="1">
    <source>
        <dbReference type="EMBL" id="WOP57598.1"/>
    </source>
</evidence>